<dbReference type="PANTHER" id="PTHR45138">
    <property type="entry name" value="REGULATORY COMPONENTS OF SENSORY TRANSDUCTION SYSTEM"/>
    <property type="match status" value="1"/>
</dbReference>
<evidence type="ECO:0000256" key="3">
    <source>
        <dbReference type="ARBA" id="ARBA00022692"/>
    </source>
</evidence>
<feature type="domain" description="HAMP" evidence="7">
    <location>
        <begin position="315"/>
        <end position="371"/>
    </location>
</feature>
<evidence type="ECO:0000256" key="4">
    <source>
        <dbReference type="ARBA" id="ARBA00022989"/>
    </source>
</evidence>
<dbReference type="InterPro" id="IPR050469">
    <property type="entry name" value="Diguanylate_Cyclase"/>
</dbReference>
<dbReference type="GO" id="GO:0043709">
    <property type="term" value="P:cell adhesion involved in single-species biofilm formation"/>
    <property type="evidence" value="ECO:0007669"/>
    <property type="project" value="TreeGrafter"/>
</dbReference>
<keyword evidence="4 6" id="KW-1133">Transmembrane helix</keyword>
<dbReference type="CDD" id="cd01949">
    <property type="entry name" value="GGDEF"/>
    <property type="match status" value="1"/>
</dbReference>
<dbReference type="SMART" id="SM00267">
    <property type="entry name" value="GGDEF"/>
    <property type="match status" value="1"/>
</dbReference>
<dbReference type="InterPro" id="IPR029787">
    <property type="entry name" value="Nucleotide_cyclase"/>
</dbReference>
<dbReference type="FunFam" id="3.30.70.270:FF:000001">
    <property type="entry name" value="Diguanylate cyclase domain protein"/>
    <property type="match status" value="1"/>
</dbReference>
<evidence type="ECO:0000259" key="8">
    <source>
        <dbReference type="PROSITE" id="PS50887"/>
    </source>
</evidence>
<evidence type="ECO:0000256" key="6">
    <source>
        <dbReference type="SAM" id="Phobius"/>
    </source>
</evidence>
<gene>
    <name evidence="9" type="ORF">FE784_39670</name>
</gene>
<comment type="caution">
    <text evidence="9">The sequence shown here is derived from an EMBL/GenBank/DDBJ whole genome shotgun (WGS) entry which is preliminary data.</text>
</comment>
<dbReference type="AlphaFoldDB" id="A0A5C4SV48"/>
<dbReference type="OrthoDB" id="9759607at2"/>
<reference evidence="9 10" key="1">
    <citation type="submission" date="2019-05" db="EMBL/GenBank/DDBJ databases">
        <title>We sequenced the genome of Paenibacillus hemerocallicola KCTC 33185 for further insight into its adaptation and study the phylogeny of Paenibacillus.</title>
        <authorList>
            <person name="Narsing Rao M.P."/>
        </authorList>
    </citation>
    <scope>NUCLEOTIDE SEQUENCE [LARGE SCALE GENOMIC DNA]</scope>
    <source>
        <strain evidence="9 10">KCTC 33185</strain>
    </source>
</reference>
<dbReference type="Pfam" id="PF02743">
    <property type="entry name" value="dCache_1"/>
    <property type="match status" value="1"/>
</dbReference>
<dbReference type="SUPFAM" id="SSF55073">
    <property type="entry name" value="Nucleotide cyclase"/>
    <property type="match status" value="1"/>
</dbReference>
<dbReference type="CDD" id="cd06225">
    <property type="entry name" value="HAMP"/>
    <property type="match status" value="1"/>
</dbReference>
<sequence>MQNLSGVDRMQNLFRILRVSSLKGRLRLLLSVLIVAMCVLVVLFMTLFGKVIKEREIHAAMQEAIDLQRLFIDKWKAERLADVNYLAWTSAARSLNFAELGSQFRLFQTTHTDFDTISFANADGKLVLCMTESLDTDVSDREYFRAAKENKAFVSDIIDGRVTGKSLLAFTAPVRDMTDKFAGAVIGTVDMATLDMIVNEFRFGERGETFLLNKEGYRITKERDASGASRTGAPYRTEIYERAVSGKQDWKAYSNRDGDSVFGAYAWSADGQWLLVGETRTRDVYKPYYRLLAVLSLVSALVLMAGYVAALLFTRQISDLLKLLLDGTKRIREGRFGHRIDPAIIRSAPTELKELSNNFNIMSDKLRSTVELLEESAVIDHLTEVYNRRFLMIEGAKIEEAAARAGNASCILLVDVDYFKQINDTYGHLVGDRVLKHAAGLLIACVRNSDVAARYGGEEFVILATNCELARGKELAERIRSWFINSPYRDEEREIPITVSIGVAQSSPQRTYGTNTLEDMIERADKALYRAKHRGRNRVECDDPGEKPGN</sequence>
<dbReference type="PROSITE" id="PS50885">
    <property type="entry name" value="HAMP"/>
    <property type="match status" value="1"/>
</dbReference>
<evidence type="ECO:0000256" key="2">
    <source>
        <dbReference type="ARBA" id="ARBA00022475"/>
    </source>
</evidence>
<evidence type="ECO:0000313" key="9">
    <source>
        <dbReference type="EMBL" id="TNJ54943.1"/>
    </source>
</evidence>
<dbReference type="Gene3D" id="3.30.70.270">
    <property type="match status" value="1"/>
</dbReference>
<name>A0A5C4SV48_9BACL</name>
<comment type="subcellular location">
    <subcellularLocation>
        <location evidence="1">Cell membrane</location>
        <topology evidence="1">Multi-pass membrane protein</topology>
    </subcellularLocation>
</comment>
<keyword evidence="2" id="KW-1003">Cell membrane</keyword>
<evidence type="ECO:0000256" key="5">
    <source>
        <dbReference type="ARBA" id="ARBA00023136"/>
    </source>
</evidence>
<dbReference type="Gene3D" id="3.30.450.20">
    <property type="entry name" value="PAS domain"/>
    <property type="match status" value="1"/>
</dbReference>
<dbReference type="CDD" id="cd18774">
    <property type="entry name" value="PDC2_HK_sensor"/>
    <property type="match status" value="1"/>
</dbReference>
<dbReference type="EMBL" id="VDCQ01000121">
    <property type="protein sequence ID" value="TNJ54943.1"/>
    <property type="molecule type" value="Genomic_DNA"/>
</dbReference>
<dbReference type="Pfam" id="PF00990">
    <property type="entry name" value="GGDEF"/>
    <property type="match status" value="1"/>
</dbReference>
<keyword evidence="5 6" id="KW-0472">Membrane</keyword>
<protein>
    <submittedName>
        <fullName evidence="9">Diguanylate cyclase</fullName>
    </submittedName>
</protein>
<keyword evidence="10" id="KW-1185">Reference proteome</keyword>
<dbReference type="InterPro" id="IPR033479">
    <property type="entry name" value="dCache_1"/>
</dbReference>
<feature type="transmembrane region" description="Helical" evidence="6">
    <location>
        <begin position="288"/>
        <end position="313"/>
    </location>
</feature>
<keyword evidence="3 6" id="KW-0812">Transmembrane</keyword>
<organism evidence="9 10">
    <name type="scientific">Paenibacillus hemerocallicola</name>
    <dbReference type="NCBI Taxonomy" id="1172614"/>
    <lineage>
        <taxon>Bacteria</taxon>
        <taxon>Bacillati</taxon>
        <taxon>Bacillota</taxon>
        <taxon>Bacilli</taxon>
        <taxon>Bacillales</taxon>
        <taxon>Paenibacillaceae</taxon>
        <taxon>Paenibacillus</taxon>
    </lineage>
</organism>
<dbReference type="RefSeq" id="WP_139607825.1">
    <property type="nucleotide sequence ID" value="NZ_VDCQ01000121.1"/>
</dbReference>
<accession>A0A5C4SV48</accession>
<evidence type="ECO:0000313" key="10">
    <source>
        <dbReference type="Proteomes" id="UP000307943"/>
    </source>
</evidence>
<evidence type="ECO:0000256" key="1">
    <source>
        <dbReference type="ARBA" id="ARBA00004651"/>
    </source>
</evidence>
<dbReference type="Gene3D" id="6.10.340.10">
    <property type="match status" value="1"/>
</dbReference>
<feature type="transmembrane region" description="Helical" evidence="6">
    <location>
        <begin position="28"/>
        <end position="48"/>
    </location>
</feature>
<dbReference type="GO" id="GO:0007165">
    <property type="term" value="P:signal transduction"/>
    <property type="evidence" value="ECO:0007669"/>
    <property type="project" value="InterPro"/>
</dbReference>
<dbReference type="CDD" id="cd12914">
    <property type="entry name" value="PDC1_DGC_like"/>
    <property type="match status" value="1"/>
</dbReference>
<dbReference type="GO" id="GO:0052621">
    <property type="term" value="F:diguanylate cyclase activity"/>
    <property type="evidence" value="ECO:0007669"/>
    <property type="project" value="TreeGrafter"/>
</dbReference>
<dbReference type="PANTHER" id="PTHR45138:SF9">
    <property type="entry name" value="DIGUANYLATE CYCLASE DGCM-RELATED"/>
    <property type="match status" value="1"/>
</dbReference>
<dbReference type="PROSITE" id="PS50887">
    <property type="entry name" value="GGDEF"/>
    <property type="match status" value="1"/>
</dbReference>
<dbReference type="InterPro" id="IPR043128">
    <property type="entry name" value="Rev_trsase/Diguanyl_cyclase"/>
</dbReference>
<dbReference type="SMART" id="SM00304">
    <property type="entry name" value="HAMP"/>
    <property type="match status" value="1"/>
</dbReference>
<evidence type="ECO:0000259" key="7">
    <source>
        <dbReference type="PROSITE" id="PS50885"/>
    </source>
</evidence>
<dbReference type="Proteomes" id="UP000307943">
    <property type="component" value="Unassembled WGS sequence"/>
</dbReference>
<dbReference type="NCBIfam" id="TIGR00254">
    <property type="entry name" value="GGDEF"/>
    <property type="match status" value="1"/>
</dbReference>
<feature type="domain" description="GGDEF" evidence="8">
    <location>
        <begin position="407"/>
        <end position="544"/>
    </location>
</feature>
<dbReference type="GO" id="GO:1902201">
    <property type="term" value="P:negative regulation of bacterial-type flagellum-dependent cell motility"/>
    <property type="evidence" value="ECO:0007669"/>
    <property type="project" value="TreeGrafter"/>
</dbReference>
<dbReference type="InterPro" id="IPR000160">
    <property type="entry name" value="GGDEF_dom"/>
</dbReference>
<proteinExistence type="predicted"/>
<dbReference type="InterPro" id="IPR003660">
    <property type="entry name" value="HAMP_dom"/>
</dbReference>
<dbReference type="GO" id="GO:0005886">
    <property type="term" value="C:plasma membrane"/>
    <property type="evidence" value="ECO:0007669"/>
    <property type="project" value="UniProtKB-SubCell"/>
</dbReference>